<comment type="caution">
    <text evidence="1">The sequence shown here is derived from an EMBL/GenBank/DDBJ whole genome shotgun (WGS) entry which is preliminary data.</text>
</comment>
<evidence type="ECO:0000313" key="1">
    <source>
        <dbReference type="EMBL" id="MCD9097045.1"/>
    </source>
</evidence>
<dbReference type="Proteomes" id="UP001430360">
    <property type="component" value="Unassembled WGS sequence"/>
</dbReference>
<organism evidence="1 2">
    <name type="scientific">Luteimonas fraxinea</name>
    <dbReference type="NCBI Taxonomy" id="2901869"/>
    <lineage>
        <taxon>Bacteria</taxon>
        <taxon>Pseudomonadati</taxon>
        <taxon>Pseudomonadota</taxon>
        <taxon>Gammaproteobacteria</taxon>
        <taxon>Lysobacterales</taxon>
        <taxon>Lysobacteraceae</taxon>
        <taxon>Luteimonas</taxon>
    </lineage>
</organism>
<gene>
    <name evidence="1" type="ORF">LTT95_08845</name>
</gene>
<dbReference type="EMBL" id="JAJQKU010000002">
    <property type="protein sequence ID" value="MCD9097045.1"/>
    <property type="molecule type" value="Genomic_DNA"/>
</dbReference>
<accession>A0ABS8UEU7</accession>
<keyword evidence="2" id="KW-1185">Reference proteome</keyword>
<proteinExistence type="predicted"/>
<name>A0ABS8UEU7_9GAMM</name>
<evidence type="ECO:0000313" key="2">
    <source>
        <dbReference type="Proteomes" id="UP001430360"/>
    </source>
</evidence>
<reference evidence="1" key="1">
    <citation type="submission" date="2021-12" db="EMBL/GenBank/DDBJ databases">
        <authorList>
            <person name="Ulrich A."/>
        </authorList>
    </citation>
    <scope>NUCLEOTIDE SEQUENCE</scope>
    <source>
        <strain evidence="1">A1P009</strain>
    </source>
</reference>
<evidence type="ECO:0008006" key="3">
    <source>
        <dbReference type="Google" id="ProtNLM"/>
    </source>
</evidence>
<protein>
    <recommendedName>
        <fullName evidence="3">Minor tail protein</fullName>
    </recommendedName>
</protein>
<dbReference type="RefSeq" id="WP_232135980.1">
    <property type="nucleotide sequence ID" value="NZ_JAJQKU010000002.1"/>
</dbReference>
<reference evidence="1" key="2">
    <citation type="journal article" date="2022" name="Syst. Appl. Microbiol.">
        <title>Physiological and genomic characterisation of Luteimonas fraxinea sp. nov., a bacterial species associated with trees tolerant to ash dieback.</title>
        <authorList>
            <person name="Ulrich K."/>
            <person name="Becker R."/>
            <person name="Behrendt U."/>
            <person name="Kube M."/>
            <person name="Schneck V."/>
            <person name="Ulrich A."/>
        </authorList>
    </citation>
    <scope>NUCLEOTIDE SEQUENCE</scope>
    <source>
        <strain evidence="1">A1P009</strain>
    </source>
</reference>
<sequence length="211" mass="23632">MSVVSTSTTKRGRMVADFNLRGALETQRNLGILTASLPGMHKTAIRTARRRIPVEARRDIQAEYDVPAGRVRKDLSTRETPEGIRLIGHFRGIGLRNFRARQTAKGVTYAIFRGQRDLEAGAFIAPMANRNEHVVHRVGPKRVMTQGRYKGKRRQPLQVQYGPTVAQMLRKGRRPERLADFARGVLGDEMTRLLNYYLGGRPLSSIPGASA</sequence>